<evidence type="ECO:0000256" key="1">
    <source>
        <dbReference type="ARBA" id="ARBA00004141"/>
    </source>
</evidence>
<keyword evidence="2" id="KW-0813">Transport</keyword>
<feature type="transmembrane region" description="Helical" evidence="6">
    <location>
        <begin position="158"/>
        <end position="190"/>
    </location>
</feature>
<feature type="transmembrane region" description="Helical" evidence="6">
    <location>
        <begin position="512"/>
        <end position="531"/>
    </location>
</feature>
<feature type="transmembrane region" description="Helical" evidence="6">
    <location>
        <begin position="271"/>
        <end position="292"/>
    </location>
</feature>
<dbReference type="PANTHER" id="PTHR45649">
    <property type="entry name" value="AMINO-ACID PERMEASE BAT1"/>
    <property type="match status" value="1"/>
</dbReference>
<organism evidence="7 8">
    <name type="scientific">Candida albicans</name>
    <name type="common">Yeast</name>
    <dbReference type="NCBI Taxonomy" id="5476"/>
    <lineage>
        <taxon>Eukaryota</taxon>
        <taxon>Fungi</taxon>
        <taxon>Dikarya</taxon>
        <taxon>Ascomycota</taxon>
        <taxon>Saccharomycotina</taxon>
        <taxon>Pichiomycetes</taxon>
        <taxon>Debaryomycetaceae</taxon>
        <taxon>Candida/Lodderomyces clade</taxon>
        <taxon>Candida</taxon>
    </lineage>
</organism>
<evidence type="ECO:0000256" key="3">
    <source>
        <dbReference type="ARBA" id="ARBA00022692"/>
    </source>
</evidence>
<feature type="transmembrane region" description="Helical" evidence="6">
    <location>
        <begin position="476"/>
        <end position="500"/>
    </location>
</feature>
<evidence type="ECO:0000313" key="8">
    <source>
        <dbReference type="Proteomes" id="UP000536275"/>
    </source>
</evidence>
<gene>
    <name evidence="7" type="ORF">FOB64_003722</name>
</gene>
<dbReference type="Gene3D" id="1.20.1740.10">
    <property type="entry name" value="Amino acid/polyamine transporter I"/>
    <property type="match status" value="1"/>
</dbReference>
<comment type="caution">
    <text evidence="7">The sequence shown here is derived from an EMBL/GenBank/DDBJ whole genome shotgun (WGS) entry which is preliminary data.</text>
</comment>
<reference evidence="7 8" key="1">
    <citation type="submission" date="2020-03" db="EMBL/GenBank/DDBJ databases">
        <title>FDA dAtabase for Regulatory Grade micrObial Sequences (FDA-ARGOS): Supporting development and validation of Infectious Disease Dx tests.</title>
        <authorList>
            <person name="Campos J."/>
            <person name="Goldberg B."/>
            <person name="Tallon L."/>
            <person name="Sadzewicz L."/>
            <person name="Vavikolanu K."/>
            <person name="Mehta A."/>
            <person name="Aluvathingal J."/>
            <person name="Nadendla S."/>
            <person name="Nandy P."/>
            <person name="Geyer C."/>
            <person name="Yan Y."/>
            <person name="Sichtig H."/>
        </authorList>
    </citation>
    <scope>NUCLEOTIDE SEQUENCE [LARGE SCALE GENOMIC DNA]</scope>
    <source>
        <strain evidence="7 8">FDAARGOS_656</strain>
    </source>
</reference>
<feature type="transmembrane region" description="Helical" evidence="6">
    <location>
        <begin position="233"/>
        <end position="251"/>
    </location>
</feature>
<feature type="transmembrane region" description="Helical" evidence="6">
    <location>
        <begin position="415"/>
        <end position="436"/>
    </location>
</feature>
<dbReference type="EMBL" id="JABWAD010000050">
    <property type="protein sequence ID" value="KAF6068871.1"/>
    <property type="molecule type" value="Genomic_DNA"/>
</dbReference>
<sequence>MSDSIEKKDSNSSKRASVGKGEIHNILSNRVTNHVTTNLDALAVADDKKAERLLKEAQANLELVAETGYSPELRRNFSIVSLLGIGFGITNSWFGISGSLVAGISSGGPMMIIYGIIIVAVFSVFIGVTLSELSSAYPNAAAQIYWAQKLAPPKYARACAYFTGILSAAGSTFTTASVNMTSATAIVGMYMLHHPEKTIERWQVFIVYEAITVLLVFFNIYEKPLPMISSTTLYTSLFSFVVITIVVLSMHDGDFQSPHFVFVEFNNGTGWSSSAIAFIVGLINPNWSFSCLDAATHIAEESLSPATDIPKAILGTVAIGFITSFTYSIAMFFSIKNLDEILSSNTGVPILDIYYQATNSKAAAVGLEFLILLTSLGCSIGCSTWASRIIYSFARDNGLPLSKVWAKVDSRTGNVVNAHLLSNFWVMVIGCIYLGSSTAYNSILISCVTFLLLSYLIPTVFLVFKRNKIRHGPFWLNGFGLVCNIGLIVWAIFAFVFYNFPNVMPVTGSNMNYSSGVFGVCLIFSVADWTLRGRHQYTSLEEREKVKDELASQVSNQITNIQSIVSNRH</sequence>
<keyword evidence="4 6" id="KW-1133">Transmembrane helix</keyword>
<feature type="transmembrane region" description="Helical" evidence="6">
    <location>
        <begin position="369"/>
        <end position="394"/>
    </location>
</feature>
<accession>A0A8H6BWV4</accession>
<dbReference type="AlphaFoldDB" id="A0A8H6BWV4"/>
<dbReference type="Proteomes" id="UP000536275">
    <property type="component" value="Unassembled WGS sequence"/>
</dbReference>
<dbReference type="GO" id="GO:0016020">
    <property type="term" value="C:membrane"/>
    <property type="evidence" value="ECO:0007669"/>
    <property type="project" value="UniProtKB-SubCell"/>
</dbReference>
<name>A0A8H6BWV4_CANAX</name>
<feature type="transmembrane region" description="Helical" evidence="6">
    <location>
        <begin position="111"/>
        <end position="130"/>
    </location>
</feature>
<feature type="transmembrane region" description="Helical" evidence="6">
    <location>
        <begin position="202"/>
        <end position="221"/>
    </location>
</feature>
<protein>
    <submittedName>
        <fullName evidence="7">Amino acid permease family protein</fullName>
    </submittedName>
</protein>
<dbReference type="FunFam" id="1.20.1740.10:FF:000046">
    <property type="entry name" value="Amino-acid permease, putative"/>
    <property type="match status" value="1"/>
</dbReference>
<dbReference type="PANTHER" id="PTHR45649:SF7">
    <property type="entry name" value="CHOLINE TRANSPORT PROTEIN"/>
    <property type="match status" value="1"/>
</dbReference>
<dbReference type="Pfam" id="PF13520">
    <property type="entry name" value="AA_permease_2"/>
    <property type="match status" value="1"/>
</dbReference>
<dbReference type="InterPro" id="IPR002293">
    <property type="entry name" value="AA/rel_permease1"/>
</dbReference>
<proteinExistence type="predicted"/>
<evidence type="ECO:0000256" key="4">
    <source>
        <dbReference type="ARBA" id="ARBA00022989"/>
    </source>
</evidence>
<dbReference type="GO" id="GO:0015101">
    <property type="term" value="F:organic cation transmembrane transporter activity"/>
    <property type="evidence" value="ECO:0007669"/>
    <property type="project" value="UniProtKB-ARBA"/>
</dbReference>
<dbReference type="OMA" id="GIPWIAF"/>
<evidence type="ECO:0000313" key="7">
    <source>
        <dbReference type="EMBL" id="KAF6068871.1"/>
    </source>
</evidence>
<dbReference type="PIRSF" id="PIRSF006060">
    <property type="entry name" value="AA_transporter"/>
    <property type="match status" value="1"/>
</dbReference>
<keyword evidence="3 6" id="KW-0812">Transmembrane</keyword>
<keyword evidence="5 6" id="KW-0472">Membrane</keyword>
<evidence type="ECO:0000256" key="5">
    <source>
        <dbReference type="ARBA" id="ARBA00023136"/>
    </source>
</evidence>
<feature type="transmembrane region" description="Helical" evidence="6">
    <location>
        <begin position="79"/>
        <end position="105"/>
    </location>
</feature>
<feature type="transmembrane region" description="Helical" evidence="6">
    <location>
        <begin position="312"/>
        <end position="335"/>
    </location>
</feature>
<comment type="subcellular location">
    <subcellularLocation>
        <location evidence="1">Membrane</location>
        <topology evidence="1">Multi-pass membrane protein</topology>
    </subcellularLocation>
</comment>
<evidence type="ECO:0000256" key="6">
    <source>
        <dbReference type="SAM" id="Phobius"/>
    </source>
</evidence>
<feature type="transmembrane region" description="Helical" evidence="6">
    <location>
        <begin position="442"/>
        <end position="464"/>
    </location>
</feature>
<evidence type="ECO:0000256" key="2">
    <source>
        <dbReference type="ARBA" id="ARBA00022448"/>
    </source>
</evidence>